<feature type="compositionally biased region" description="Polar residues" evidence="1">
    <location>
        <begin position="297"/>
        <end position="312"/>
    </location>
</feature>
<keyword evidence="2" id="KW-0472">Membrane</keyword>
<proteinExistence type="predicted"/>
<feature type="transmembrane region" description="Helical" evidence="2">
    <location>
        <begin position="229"/>
        <end position="251"/>
    </location>
</feature>
<evidence type="ECO:0000256" key="2">
    <source>
        <dbReference type="SAM" id="Phobius"/>
    </source>
</evidence>
<gene>
    <name evidence="3" type="primary">ORF53562</name>
</gene>
<evidence type="ECO:0000313" key="3">
    <source>
        <dbReference type="EMBL" id="CEK64997.1"/>
    </source>
</evidence>
<keyword evidence="2" id="KW-1133">Transmembrane helix</keyword>
<feature type="region of interest" description="Disordered" evidence="1">
    <location>
        <begin position="258"/>
        <end position="312"/>
    </location>
</feature>
<dbReference type="AlphaFoldDB" id="A0A0B6Z9H1"/>
<feature type="non-terminal residue" evidence="3">
    <location>
        <position position="1"/>
    </location>
</feature>
<name>A0A0B6Z9H1_9EUPU</name>
<feature type="compositionally biased region" description="Basic residues" evidence="1">
    <location>
        <begin position="167"/>
        <end position="180"/>
    </location>
</feature>
<feature type="region of interest" description="Disordered" evidence="1">
    <location>
        <begin position="151"/>
        <end position="186"/>
    </location>
</feature>
<protein>
    <submittedName>
        <fullName evidence="3">Uncharacterized protein</fullName>
    </submittedName>
</protein>
<reference evidence="3" key="1">
    <citation type="submission" date="2014-12" db="EMBL/GenBank/DDBJ databases">
        <title>Insight into the proteome of Arion vulgaris.</title>
        <authorList>
            <person name="Aradska J."/>
            <person name="Bulat T."/>
            <person name="Smidak R."/>
            <person name="Sarate P."/>
            <person name="Gangsoo J."/>
            <person name="Sialana F."/>
            <person name="Bilban M."/>
            <person name="Lubec G."/>
        </authorList>
    </citation>
    <scope>NUCLEOTIDE SEQUENCE</scope>
    <source>
        <tissue evidence="3">Skin</tissue>
    </source>
</reference>
<keyword evidence="2" id="KW-0812">Transmembrane</keyword>
<dbReference type="EMBL" id="HACG01018132">
    <property type="protein sequence ID" value="CEK64997.1"/>
    <property type="molecule type" value="Transcribed_RNA"/>
</dbReference>
<sequence length="343" mass="38759">TLVLHKVYLCTGSDGYIPTYDPAGETYGQGPQFGCIQPSKKLLHRFLILDRENPDMKTIYFQQVPFNAQFVHENELYSNLVQMTGVDGFVMDVDPLYKVDSGYQWHLQVMYTIDPTETSRIKRSLLSSMNSMPALPLNWHLSTYHLPQRQLSSMTSRTRRLDTRYKRETRKANNKNKRATNGKNSRSDSDIFNDIVAVTANQSSKNGTNMRSLRLIYGKVVEQNSSSSFPFVAIAVPIVFIIFVSVILIFACGRKRRRKQREPVTKQASFTRNNILPSVTNPHNHGHRLSGTGDTIYGTSKPSSSKSDQRNSVSSITKCNIIKIKDINISLQKGKNGDNGTEV</sequence>
<feature type="compositionally biased region" description="Polar residues" evidence="1">
    <location>
        <begin position="266"/>
        <end position="283"/>
    </location>
</feature>
<evidence type="ECO:0000256" key="1">
    <source>
        <dbReference type="SAM" id="MobiDB-lite"/>
    </source>
</evidence>
<organism evidence="3">
    <name type="scientific">Arion vulgaris</name>
    <dbReference type="NCBI Taxonomy" id="1028688"/>
    <lineage>
        <taxon>Eukaryota</taxon>
        <taxon>Metazoa</taxon>
        <taxon>Spiralia</taxon>
        <taxon>Lophotrochozoa</taxon>
        <taxon>Mollusca</taxon>
        <taxon>Gastropoda</taxon>
        <taxon>Heterobranchia</taxon>
        <taxon>Euthyneura</taxon>
        <taxon>Panpulmonata</taxon>
        <taxon>Eupulmonata</taxon>
        <taxon>Stylommatophora</taxon>
        <taxon>Helicina</taxon>
        <taxon>Arionoidea</taxon>
        <taxon>Arionidae</taxon>
        <taxon>Arion</taxon>
    </lineage>
</organism>
<accession>A0A0B6Z9H1</accession>